<evidence type="ECO:0000259" key="5">
    <source>
        <dbReference type="Pfam" id="PF00669"/>
    </source>
</evidence>
<reference evidence="8" key="1">
    <citation type="journal article" date="2009" name="Appl. Environ. Microbiol.">
        <title>Complete genome sequence of the chemolithoautotrophic marine magnetotactic coccus strain MC-1.</title>
        <authorList>
            <person name="Schubbe S."/>
            <person name="Williams T.J."/>
            <person name="Xie G."/>
            <person name="Kiss H.E."/>
            <person name="Brettin T.S."/>
            <person name="Martinez D."/>
            <person name="Ross C.A."/>
            <person name="Schuler D."/>
            <person name="Cox B.L."/>
            <person name="Nealson K.H."/>
            <person name="Bazylinski D.A."/>
        </authorList>
    </citation>
    <scope>NUCLEOTIDE SEQUENCE [LARGE SCALE GENOMIC DNA]</scope>
    <source>
        <strain evidence="8">ATCC BAA-1437 / JCM 17883 / MC-1</strain>
    </source>
</reference>
<dbReference type="STRING" id="156889.Mmc1_0071"/>
<evidence type="ECO:0000256" key="2">
    <source>
        <dbReference type="ARBA" id="ARBA00023143"/>
    </source>
</evidence>
<comment type="function">
    <text evidence="3">Flagellin is the subunit protein which polymerizes to form the filaments of bacterial flagella.</text>
</comment>
<proteinExistence type="inferred from homology"/>
<keyword evidence="7" id="KW-0966">Cell projection</keyword>
<dbReference type="InterPro" id="IPR001492">
    <property type="entry name" value="Flagellin"/>
</dbReference>
<keyword evidence="7" id="KW-0282">Flagellum</keyword>
<evidence type="ECO:0000313" key="7">
    <source>
        <dbReference type="EMBL" id="ABK42600.1"/>
    </source>
</evidence>
<keyword evidence="8" id="KW-1185">Reference proteome</keyword>
<keyword evidence="2 3" id="KW-0975">Bacterial flagellum</keyword>
<evidence type="ECO:0000256" key="1">
    <source>
        <dbReference type="ARBA" id="ARBA00005709"/>
    </source>
</evidence>
<dbReference type="SUPFAM" id="SSF64518">
    <property type="entry name" value="Phase 1 flagellin"/>
    <property type="match status" value="1"/>
</dbReference>
<dbReference type="GO" id="GO:0005576">
    <property type="term" value="C:extracellular region"/>
    <property type="evidence" value="ECO:0007669"/>
    <property type="project" value="UniProtKB-SubCell"/>
</dbReference>
<dbReference type="Gene3D" id="6.10.10.10">
    <property type="entry name" value="Flagellar export chaperone, C-terminal domain"/>
    <property type="match status" value="1"/>
</dbReference>
<dbReference type="EMBL" id="CP000471">
    <property type="protein sequence ID" value="ABK42600.1"/>
    <property type="molecule type" value="Genomic_DNA"/>
</dbReference>
<accession>A0L3Q7</accession>
<evidence type="ECO:0000259" key="6">
    <source>
        <dbReference type="Pfam" id="PF00700"/>
    </source>
</evidence>
<keyword evidence="3" id="KW-0964">Secreted</keyword>
<evidence type="ECO:0000256" key="4">
    <source>
        <dbReference type="SAM" id="MobiDB-lite"/>
    </source>
</evidence>
<dbReference type="PRINTS" id="PR00207">
    <property type="entry name" value="FLAGELLIN"/>
</dbReference>
<dbReference type="Gene3D" id="1.20.1330.10">
    <property type="entry name" value="f41 fragment of flagellin, N-terminal domain"/>
    <property type="match status" value="2"/>
</dbReference>
<dbReference type="PANTHER" id="PTHR42792">
    <property type="entry name" value="FLAGELLIN"/>
    <property type="match status" value="1"/>
</dbReference>
<evidence type="ECO:0000313" key="8">
    <source>
        <dbReference type="Proteomes" id="UP000002586"/>
    </source>
</evidence>
<reference evidence="7 8" key="2">
    <citation type="journal article" date="2012" name="Int. J. Syst. Evol. Microbiol.">
        <title>Magnetococcus marinus gen. nov., sp. nov., a marine, magnetotactic bacterium that represents a novel lineage (Magnetococcaceae fam. nov.; Magnetococcales ord. nov.) at the base of the Alphaproteobacteria.</title>
        <authorList>
            <person name="Bazylinski D.A."/>
            <person name="Williams T.J."/>
            <person name="Lefevre C.T."/>
            <person name="Berg R.J."/>
            <person name="Zhang C.L."/>
            <person name="Bowser S.S."/>
            <person name="Dean A.J."/>
            <person name="Beveridge T.J."/>
        </authorList>
    </citation>
    <scope>NUCLEOTIDE SEQUENCE [LARGE SCALE GENOMIC DNA]</scope>
    <source>
        <strain evidence="8">ATCC BAA-1437 / JCM 17883 / MC-1</strain>
    </source>
</reference>
<comment type="similarity">
    <text evidence="1 3">Belongs to the bacterial flagellin family.</text>
</comment>
<dbReference type="GO" id="GO:0005198">
    <property type="term" value="F:structural molecule activity"/>
    <property type="evidence" value="ECO:0007669"/>
    <property type="project" value="UniProtKB-UniRule"/>
</dbReference>
<protein>
    <recommendedName>
        <fullName evidence="3">Flagellin</fullName>
    </recommendedName>
</protein>
<dbReference type="InterPro" id="IPR046358">
    <property type="entry name" value="Flagellin_C"/>
</dbReference>
<dbReference type="InterPro" id="IPR001029">
    <property type="entry name" value="Flagellin_N"/>
</dbReference>
<dbReference type="PANTHER" id="PTHR42792:SF2">
    <property type="entry name" value="FLAGELLIN"/>
    <property type="match status" value="1"/>
</dbReference>
<organism evidence="7 8">
    <name type="scientific">Magnetococcus marinus (strain ATCC BAA-1437 / JCM 17883 / MC-1)</name>
    <dbReference type="NCBI Taxonomy" id="156889"/>
    <lineage>
        <taxon>Bacteria</taxon>
        <taxon>Pseudomonadati</taxon>
        <taxon>Pseudomonadota</taxon>
        <taxon>Magnetococcia</taxon>
        <taxon>Magnetococcales</taxon>
        <taxon>Magnetococcaceae</taxon>
        <taxon>Magnetococcus</taxon>
    </lineage>
</organism>
<dbReference type="Pfam" id="PF00669">
    <property type="entry name" value="Flagellin_N"/>
    <property type="match status" value="1"/>
</dbReference>
<gene>
    <name evidence="7" type="ordered locus">Mmc1_0071</name>
</gene>
<dbReference type="GO" id="GO:0009288">
    <property type="term" value="C:bacterial-type flagellum"/>
    <property type="evidence" value="ECO:0007669"/>
    <property type="project" value="UniProtKB-SubCell"/>
</dbReference>
<feature type="domain" description="Flagellin C-terminal" evidence="6">
    <location>
        <begin position="291"/>
        <end position="376"/>
    </location>
</feature>
<name>A0L3Q7_MAGMM</name>
<feature type="domain" description="Flagellin N-terminal" evidence="5">
    <location>
        <begin position="114"/>
        <end position="248"/>
    </location>
</feature>
<dbReference type="Proteomes" id="UP000002586">
    <property type="component" value="Chromosome"/>
</dbReference>
<dbReference type="AlphaFoldDB" id="A0L3Q7"/>
<keyword evidence="7" id="KW-0969">Cilium</keyword>
<feature type="region of interest" description="Disordered" evidence="4">
    <location>
        <begin position="70"/>
        <end position="97"/>
    </location>
</feature>
<sequence>MTGSMRVGSIAEGVRMTGVNTPVREPTAEVPTQIEWTGHGEGDDRDRETRVPWGRAALYKVRSRDRYGIGLGSERGQDRWPMTPWKEGLLGENSDSESQRMSRAFTMFMYLNAYRATDRLQRKLKSSSQELGKAYVRLASGYRINGASDDAAGLAVSTRMTAQIRGLNQSARNANDGISLVQVAEGALVETEAALQRMRELAVQAVSGTYTDSDRSDLNDEVSALISEITRISTQTTFNGAVLMSSTMTFDIQVGADVGQKITVSTAAAGASALGVNTTSITSVGLASVAITKIDAAIARVSDMRAVLGVQQNRLEAAVHNLSSLCAHTEVARGRIMDVDMAQETANLTKQSILQQTGAAMLAQANQQPQLLLGLLR</sequence>
<dbReference type="KEGG" id="mgm:Mmc1_0071"/>
<evidence type="ECO:0000256" key="3">
    <source>
        <dbReference type="RuleBase" id="RU362073"/>
    </source>
</evidence>
<dbReference type="Pfam" id="PF00700">
    <property type="entry name" value="Flagellin_C"/>
    <property type="match status" value="1"/>
</dbReference>
<dbReference type="HOGENOM" id="CLU_011142_2_2_5"/>
<comment type="subcellular location">
    <subcellularLocation>
        <location evidence="3">Secreted</location>
    </subcellularLocation>
    <subcellularLocation>
        <location evidence="3">Bacterial flagellum</location>
    </subcellularLocation>
</comment>
<dbReference type="eggNOG" id="COG1344">
    <property type="taxonomic scope" value="Bacteria"/>
</dbReference>
<dbReference type="InterPro" id="IPR042187">
    <property type="entry name" value="Flagellin_C_sub2"/>
</dbReference>